<keyword evidence="3" id="KW-1185">Reference proteome</keyword>
<sequence length="177" mass="19218">MMMAGRLYAMPAALLLAATLLSSCSREDEPQRSQVEASALPMKPGLWKSEAEFTDAEMTGIGDKRKQELLAEMSNRLSGESCLTPEQAKKPDANFFAGGQSDDCKYSKFEVTDGRLDVAVSCSVKSMATLDMSMTGLVYESEYNLDIQPELRLPMIGKVTLNGKIKGRYLGPCGSGL</sequence>
<dbReference type="PROSITE" id="PS51257">
    <property type="entry name" value="PROKAR_LIPOPROTEIN"/>
    <property type="match status" value="1"/>
</dbReference>
<keyword evidence="1" id="KW-0732">Signal</keyword>
<gene>
    <name evidence="2" type="ORF">ACFOWX_11530</name>
</gene>
<dbReference type="Proteomes" id="UP001595887">
    <property type="component" value="Unassembled WGS sequence"/>
</dbReference>
<feature type="chain" id="PRO_5046713198" evidence="1">
    <location>
        <begin position="18"/>
        <end position="177"/>
    </location>
</feature>
<proteinExistence type="predicted"/>
<dbReference type="InterPro" id="IPR022061">
    <property type="entry name" value="DUF3617"/>
</dbReference>
<evidence type="ECO:0000256" key="1">
    <source>
        <dbReference type="SAM" id="SignalP"/>
    </source>
</evidence>
<feature type="signal peptide" evidence="1">
    <location>
        <begin position="1"/>
        <end position="17"/>
    </location>
</feature>
<comment type="caution">
    <text evidence="2">The sequence shown here is derived from an EMBL/GenBank/DDBJ whole genome shotgun (WGS) entry which is preliminary data.</text>
</comment>
<evidence type="ECO:0000313" key="2">
    <source>
        <dbReference type="EMBL" id="MFC4293045.1"/>
    </source>
</evidence>
<name>A0ABV8RJG6_9SPHN</name>
<reference evidence="3" key="1">
    <citation type="journal article" date="2019" name="Int. J. Syst. Evol. Microbiol.">
        <title>The Global Catalogue of Microorganisms (GCM) 10K type strain sequencing project: providing services to taxonomists for standard genome sequencing and annotation.</title>
        <authorList>
            <consortium name="The Broad Institute Genomics Platform"/>
            <consortium name="The Broad Institute Genome Sequencing Center for Infectious Disease"/>
            <person name="Wu L."/>
            <person name="Ma J."/>
        </authorList>
    </citation>
    <scope>NUCLEOTIDE SEQUENCE [LARGE SCALE GENOMIC DNA]</scope>
    <source>
        <strain evidence="3">CECT 8531</strain>
    </source>
</reference>
<protein>
    <submittedName>
        <fullName evidence="2">DUF3617 domain-containing protein</fullName>
    </submittedName>
</protein>
<evidence type="ECO:0000313" key="3">
    <source>
        <dbReference type="Proteomes" id="UP001595887"/>
    </source>
</evidence>
<accession>A0ABV8RJG6</accession>
<dbReference type="RefSeq" id="WP_381424233.1">
    <property type="nucleotide sequence ID" value="NZ_JBHSDH010000013.1"/>
</dbReference>
<dbReference type="Pfam" id="PF12276">
    <property type="entry name" value="DUF3617"/>
    <property type="match status" value="1"/>
</dbReference>
<organism evidence="2 3">
    <name type="scientific">Sphingorhabdus arenilitoris</name>
    <dbReference type="NCBI Taxonomy" id="1490041"/>
    <lineage>
        <taxon>Bacteria</taxon>
        <taxon>Pseudomonadati</taxon>
        <taxon>Pseudomonadota</taxon>
        <taxon>Alphaproteobacteria</taxon>
        <taxon>Sphingomonadales</taxon>
        <taxon>Sphingomonadaceae</taxon>
        <taxon>Sphingorhabdus</taxon>
    </lineage>
</organism>
<dbReference type="EMBL" id="JBHSDH010000013">
    <property type="protein sequence ID" value="MFC4293045.1"/>
    <property type="molecule type" value="Genomic_DNA"/>
</dbReference>